<dbReference type="InterPro" id="IPR009009">
    <property type="entry name" value="RlpA-like_DPBB"/>
</dbReference>
<dbReference type="PROSITE" id="PS50842">
    <property type="entry name" value="EXPANSIN_EG45"/>
    <property type="match status" value="1"/>
</dbReference>
<accession>A0A8T1X0G8</accession>
<feature type="signal peptide" evidence="3">
    <location>
        <begin position="1"/>
        <end position="19"/>
    </location>
</feature>
<feature type="chain" id="PRO_5035913366" description="Expansin-like EG45 domain-containing protein" evidence="3">
    <location>
        <begin position="20"/>
        <end position="354"/>
    </location>
</feature>
<feature type="compositionally biased region" description="Polar residues" evidence="2">
    <location>
        <begin position="315"/>
        <end position="325"/>
    </location>
</feature>
<keyword evidence="1 3" id="KW-0732">Signal</keyword>
<feature type="compositionally biased region" description="Polar residues" evidence="2">
    <location>
        <begin position="333"/>
        <end position="343"/>
    </location>
</feature>
<evidence type="ECO:0000256" key="1">
    <source>
        <dbReference type="ARBA" id="ARBA00022729"/>
    </source>
</evidence>
<dbReference type="InterPro" id="IPR049818">
    <property type="entry name" value="Expansin_EXLX1-like"/>
</dbReference>
<feature type="compositionally biased region" description="Polar residues" evidence="2">
    <location>
        <begin position="215"/>
        <end position="225"/>
    </location>
</feature>
<dbReference type="PANTHER" id="PTHR31836:SF21">
    <property type="entry name" value="EXPANSIN-LIKE PROTEIN 7"/>
    <property type="match status" value="1"/>
</dbReference>
<protein>
    <recommendedName>
        <fullName evidence="4">Expansin-like EG45 domain-containing protein</fullName>
    </recommendedName>
</protein>
<gene>
    <name evidence="5" type="ORF">PHYBOEH_001062</name>
</gene>
<proteinExistence type="predicted"/>
<name>A0A8T1X0G8_9STRA</name>
<organism evidence="5 6">
    <name type="scientific">Phytophthora boehmeriae</name>
    <dbReference type="NCBI Taxonomy" id="109152"/>
    <lineage>
        <taxon>Eukaryota</taxon>
        <taxon>Sar</taxon>
        <taxon>Stramenopiles</taxon>
        <taxon>Oomycota</taxon>
        <taxon>Peronosporomycetes</taxon>
        <taxon>Peronosporales</taxon>
        <taxon>Peronosporaceae</taxon>
        <taxon>Phytophthora</taxon>
    </lineage>
</organism>
<evidence type="ECO:0000256" key="3">
    <source>
        <dbReference type="SAM" id="SignalP"/>
    </source>
</evidence>
<dbReference type="OrthoDB" id="406505at2759"/>
<feature type="compositionally biased region" description="Pro residues" evidence="2">
    <location>
        <begin position="262"/>
        <end position="273"/>
    </location>
</feature>
<reference evidence="5" key="1">
    <citation type="submission" date="2021-02" db="EMBL/GenBank/DDBJ databases">
        <authorList>
            <person name="Palmer J.M."/>
        </authorList>
    </citation>
    <scope>NUCLEOTIDE SEQUENCE</scope>
    <source>
        <strain evidence="5">SCRP23</strain>
    </source>
</reference>
<dbReference type="CDD" id="cd22271">
    <property type="entry name" value="DPBB_EXP_N-like"/>
    <property type="match status" value="1"/>
</dbReference>
<evidence type="ECO:0000256" key="2">
    <source>
        <dbReference type="SAM" id="MobiDB-lite"/>
    </source>
</evidence>
<dbReference type="NCBIfam" id="NF041144">
    <property type="entry name" value="expansin_EXLX1"/>
    <property type="match status" value="1"/>
</dbReference>
<dbReference type="PANTHER" id="PTHR31836">
    <property type="match status" value="1"/>
</dbReference>
<comment type="caution">
    <text evidence="5">The sequence shown here is derived from an EMBL/GenBank/DDBJ whole genome shotgun (WGS) entry which is preliminary data.</text>
</comment>
<evidence type="ECO:0000313" key="5">
    <source>
        <dbReference type="EMBL" id="KAG7397250.1"/>
    </source>
</evidence>
<dbReference type="InterPro" id="IPR051477">
    <property type="entry name" value="Expansin_CellWall"/>
</dbReference>
<evidence type="ECO:0000259" key="4">
    <source>
        <dbReference type="PROSITE" id="PS50842"/>
    </source>
</evidence>
<feature type="domain" description="Expansin-like EG45" evidence="4">
    <location>
        <begin position="37"/>
        <end position="135"/>
    </location>
</feature>
<dbReference type="Pfam" id="PF03330">
    <property type="entry name" value="DPBB_1"/>
    <property type="match status" value="1"/>
</dbReference>
<feature type="compositionally biased region" description="Low complexity" evidence="2">
    <location>
        <begin position="226"/>
        <end position="261"/>
    </location>
</feature>
<dbReference type="Proteomes" id="UP000693981">
    <property type="component" value="Unassembled WGS sequence"/>
</dbReference>
<evidence type="ECO:0000313" key="6">
    <source>
        <dbReference type="Proteomes" id="UP000693981"/>
    </source>
</evidence>
<dbReference type="EMBL" id="JAGDFL010000120">
    <property type="protein sequence ID" value="KAG7397250.1"/>
    <property type="molecule type" value="Genomic_DNA"/>
</dbReference>
<feature type="region of interest" description="Disordered" evidence="2">
    <location>
        <begin position="215"/>
        <end position="354"/>
    </location>
</feature>
<dbReference type="InterPro" id="IPR007112">
    <property type="entry name" value="Expansin/allergen_DPBB_dom"/>
</dbReference>
<keyword evidence="6" id="KW-1185">Reference proteome</keyword>
<dbReference type="AlphaFoldDB" id="A0A8T1X0G8"/>
<feature type="compositionally biased region" description="Low complexity" evidence="2">
    <location>
        <begin position="274"/>
        <end position="314"/>
    </location>
</feature>
<sequence>MKSTTFAFAAAATLALSNADEYFTGDGTAYTLGDTSAGNCNYMKALGFASNNYAALNDKQWNGLKNCGRCAEVSCADSRCADQSKSIVVQILDRCPECQYGDLDLSPSVFSALTGSSPSRYKVKWKFVDCPVQGNVNYCLKGGSNNYWTAIQPTNVPTGVTDLQINGKSTKMLDGAYYYLLDGSGQQIADLSSVTVSLTDLSGNSVKETVSLSAGSCTEGSRQFQSSSAGGSPSVPVATTPTTNTSTPLTPTPTAVPTETPSAPPATSLPPTPATTIPTWQQGSPSTPAPTAQSGAPTTTPTSQQSQPNPTSGSDATQTAQQYPYWQNDEGDVTQTAQQNSWNEHGYGSPWQQQ</sequence>